<comment type="caution">
    <text evidence="2">The sequence shown here is derived from an EMBL/GenBank/DDBJ whole genome shotgun (WGS) entry which is preliminary data.</text>
</comment>
<dbReference type="AlphaFoldDB" id="A0A2T0R9E8"/>
<accession>A0A2T0R9E8</accession>
<reference evidence="2 3" key="1">
    <citation type="submission" date="2018-03" db="EMBL/GenBank/DDBJ databases">
        <title>Genomic Encyclopedia of Archaeal and Bacterial Type Strains, Phase II (KMG-II): from individual species to whole genera.</title>
        <authorList>
            <person name="Goeker M."/>
        </authorList>
    </citation>
    <scope>NUCLEOTIDE SEQUENCE [LARGE SCALE GENOMIC DNA]</scope>
    <source>
        <strain evidence="2 3">DSM 19711</strain>
    </source>
</reference>
<protein>
    <recommendedName>
        <fullName evidence="4">Flp pilus assembly pilin Flp</fullName>
    </recommendedName>
</protein>
<gene>
    <name evidence="2" type="ORF">CLV37_10127</name>
</gene>
<keyword evidence="3" id="KW-1185">Reference proteome</keyword>
<evidence type="ECO:0000256" key="1">
    <source>
        <dbReference type="SAM" id="Phobius"/>
    </source>
</evidence>
<dbReference type="RefSeq" id="WP_106205846.1">
    <property type="nucleotide sequence ID" value="NZ_PVZF01000001.1"/>
</dbReference>
<dbReference type="Proteomes" id="UP000238083">
    <property type="component" value="Unassembled WGS sequence"/>
</dbReference>
<evidence type="ECO:0000313" key="3">
    <source>
        <dbReference type="Proteomes" id="UP000238083"/>
    </source>
</evidence>
<dbReference type="EMBL" id="PVZF01000001">
    <property type="protein sequence ID" value="PRY17792.1"/>
    <property type="molecule type" value="Genomic_DNA"/>
</dbReference>
<organism evidence="2 3">
    <name type="scientific">Kineococcus rhizosphaerae</name>
    <dbReference type="NCBI Taxonomy" id="559628"/>
    <lineage>
        <taxon>Bacteria</taxon>
        <taxon>Bacillati</taxon>
        <taxon>Actinomycetota</taxon>
        <taxon>Actinomycetes</taxon>
        <taxon>Kineosporiales</taxon>
        <taxon>Kineosporiaceae</taxon>
        <taxon>Kineococcus</taxon>
    </lineage>
</organism>
<proteinExistence type="predicted"/>
<feature type="transmembrane region" description="Helical" evidence="1">
    <location>
        <begin position="34"/>
        <end position="56"/>
    </location>
</feature>
<sequence length="76" mass="7605">MSPTSLARCARALSARARRAARSGRDAGASALEWAIIAAVVVVAASLIGGAIYKIVQDKSSALEKCASVAVGTACS</sequence>
<keyword evidence="1" id="KW-0812">Transmembrane</keyword>
<keyword evidence="1" id="KW-1133">Transmembrane helix</keyword>
<name>A0A2T0R9E8_9ACTN</name>
<keyword evidence="1" id="KW-0472">Membrane</keyword>
<evidence type="ECO:0008006" key="4">
    <source>
        <dbReference type="Google" id="ProtNLM"/>
    </source>
</evidence>
<evidence type="ECO:0000313" key="2">
    <source>
        <dbReference type="EMBL" id="PRY17792.1"/>
    </source>
</evidence>